<evidence type="ECO:0000259" key="1">
    <source>
        <dbReference type="Pfam" id="PF07238"/>
    </source>
</evidence>
<dbReference type="Proteomes" id="UP000243778">
    <property type="component" value="Unassembled WGS sequence"/>
</dbReference>
<dbReference type="Gene3D" id="2.40.10.220">
    <property type="entry name" value="predicted glycosyltransferase like domains"/>
    <property type="match status" value="1"/>
</dbReference>
<name>A0A1H3F8W7_9PSED</name>
<dbReference type="STRING" id="1007099.SAMN05216287_3969"/>
<dbReference type="EMBL" id="FNNU01000007">
    <property type="protein sequence ID" value="SDX87287.1"/>
    <property type="molecule type" value="Genomic_DNA"/>
</dbReference>
<organism evidence="2 3">
    <name type="scientific">Pseudomonas kuykendallii</name>
    <dbReference type="NCBI Taxonomy" id="1007099"/>
    <lineage>
        <taxon>Bacteria</taxon>
        <taxon>Pseudomonadati</taxon>
        <taxon>Pseudomonadota</taxon>
        <taxon>Gammaproteobacteria</taxon>
        <taxon>Pseudomonadales</taxon>
        <taxon>Pseudomonadaceae</taxon>
        <taxon>Pseudomonas</taxon>
    </lineage>
</organism>
<dbReference type="AlphaFoldDB" id="A0A1H3F8W7"/>
<reference evidence="3" key="1">
    <citation type="submission" date="2016-10" db="EMBL/GenBank/DDBJ databases">
        <authorList>
            <person name="Varghese N."/>
            <person name="Submissions S."/>
        </authorList>
    </citation>
    <scope>NUCLEOTIDE SEQUENCE [LARGE SCALE GENOMIC DNA]</scope>
    <source>
        <strain evidence="3">NRRL B-59562</strain>
    </source>
</reference>
<evidence type="ECO:0000313" key="2">
    <source>
        <dbReference type="EMBL" id="SDX87287.1"/>
    </source>
</evidence>
<feature type="domain" description="PilZ" evidence="1">
    <location>
        <begin position="3"/>
        <end position="87"/>
    </location>
</feature>
<dbReference type="RefSeq" id="WP_090231378.1">
    <property type="nucleotide sequence ID" value="NZ_FNNU01000007.1"/>
</dbReference>
<dbReference type="InterPro" id="IPR009875">
    <property type="entry name" value="PilZ_domain"/>
</dbReference>
<accession>A0A1H3F8W7</accession>
<sequence length="91" mass="10036">MSNQRRHPRIPMKCRIKVSHESFGELIAQTRDLSDGGVFIRHPELVGLATGTLISGQVQDLPIEAPVLRMQVMRADGEGVGVRFILDEEAG</sequence>
<evidence type="ECO:0000313" key="3">
    <source>
        <dbReference type="Proteomes" id="UP000243778"/>
    </source>
</evidence>
<dbReference type="GO" id="GO:0035438">
    <property type="term" value="F:cyclic-di-GMP binding"/>
    <property type="evidence" value="ECO:0007669"/>
    <property type="project" value="InterPro"/>
</dbReference>
<protein>
    <submittedName>
        <fullName evidence="2">PilZ domain-containing protein</fullName>
    </submittedName>
</protein>
<gene>
    <name evidence="2" type="ORF">SAMN05216287_3969</name>
</gene>
<dbReference type="SUPFAM" id="SSF141371">
    <property type="entry name" value="PilZ domain-like"/>
    <property type="match status" value="1"/>
</dbReference>
<proteinExistence type="predicted"/>
<keyword evidence="3" id="KW-1185">Reference proteome</keyword>
<dbReference type="Pfam" id="PF07238">
    <property type="entry name" value="PilZ"/>
    <property type="match status" value="1"/>
</dbReference>
<dbReference type="OrthoDB" id="7063880at2"/>